<sequence>MNEPPLRRVLTGRHEVITVSGIVLRFFLADAELSDPDCGWEPACDWDFQRAYENALFDPEAMERGDLRTNTSRIQFALDALAGPGSYFWSDGGAKAGIMTTNGKTPEDCGLGLATARKNREGVA</sequence>
<protein>
    <submittedName>
        <fullName evidence="1">Uncharacterized protein</fullName>
    </submittedName>
</protein>
<dbReference type="RefSeq" id="WP_184575802.1">
    <property type="nucleotide sequence ID" value="NZ_JACHJL010000015.1"/>
</dbReference>
<gene>
    <name evidence="1" type="ORF">FHS42_005300</name>
</gene>
<reference evidence="1 2" key="1">
    <citation type="submission" date="2020-08" db="EMBL/GenBank/DDBJ databases">
        <title>Genomic Encyclopedia of Type Strains, Phase III (KMG-III): the genomes of soil and plant-associated and newly described type strains.</title>
        <authorList>
            <person name="Whitman W."/>
        </authorList>
    </citation>
    <scope>NUCLEOTIDE SEQUENCE [LARGE SCALE GENOMIC DNA]</scope>
    <source>
        <strain evidence="1 2">CECT 8305</strain>
    </source>
</reference>
<dbReference type="EMBL" id="JACHJL010000015">
    <property type="protein sequence ID" value="MBB5938212.1"/>
    <property type="molecule type" value="Genomic_DNA"/>
</dbReference>
<evidence type="ECO:0000313" key="1">
    <source>
        <dbReference type="EMBL" id="MBB5938212.1"/>
    </source>
</evidence>
<dbReference type="Proteomes" id="UP000588098">
    <property type="component" value="Unassembled WGS sequence"/>
</dbReference>
<evidence type="ECO:0000313" key="2">
    <source>
        <dbReference type="Proteomes" id="UP000588098"/>
    </source>
</evidence>
<proteinExistence type="predicted"/>
<accession>A0A7W9QFS5</accession>
<organism evidence="1 2">
    <name type="scientific">Streptomyces zagrosensis</name>
    <dbReference type="NCBI Taxonomy" id="1042984"/>
    <lineage>
        <taxon>Bacteria</taxon>
        <taxon>Bacillati</taxon>
        <taxon>Actinomycetota</taxon>
        <taxon>Actinomycetes</taxon>
        <taxon>Kitasatosporales</taxon>
        <taxon>Streptomycetaceae</taxon>
        <taxon>Streptomyces</taxon>
    </lineage>
</organism>
<dbReference type="AlphaFoldDB" id="A0A7W9QFS5"/>
<comment type="caution">
    <text evidence="1">The sequence shown here is derived from an EMBL/GenBank/DDBJ whole genome shotgun (WGS) entry which is preliminary data.</text>
</comment>
<keyword evidence="2" id="KW-1185">Reference proteome</keyword>
<name>A0A7W9QFS5_9ACTN</name>